<organism evidence="11 12">
    <name type="scientific">Mya arenaria</name>
    <name type="common">Soft-shell clam</name>
    <dbReference type="NCBI Taxonomy" id="6604"/>
    <lineage>
        <taxon>Eukaryota</taxon>
        <taxon>Metazoa</taxon>
        <taxon>Spiralia</taxon>
        <taxon>Lophotrochozoa</taxon>
        <taxon>Mollusca</taxon>
        <taxon>Bivalvia</taxon>
        <taxon>Autobranchia</taxon>
        <taxon>Heteroconchia</taxon>
        <taxon>Euheterodonta</taxon>
        <taxon>Imparidentia</taxon>
        <taxon>Neoheterodontei</taxon>
        <taxon>Myida</taxon>
        <taxon>Myoidea</taxon>
        <taxon>Myidae</taxon>
        <taxon>Mya</taxon>
    </lineage>
</organism>
<feature type="transmembrane region" description="Helical" evidence="8">
    <location>
        <begin position="171"/>
        <end position="192"/>
    </location>
</feature>
<evidence type="ECO:0000256" key="1">
    <source>
        <dbReference type="ARBA" id="ARBA00004141"/>
    </source>
</evidence>
<keyword evidence="4 8" id="KW-0812">Transmembrane</keyword>
<evidence type="ECO:0000256" key="5">
    <source>
        <dbReference type="ARBA" id="ARBA00022989"/>
    </source>
</evidence>
<feature type="domain" description="Cation efflux protein transmembrane" evidence="9">
    <location>
        <begin position="69"/>
        <end position="269"/>
    </location>
</feature>
<dbReference type="InterPro" id="IPR027470">
    <property type="entry name" value="Cation_efflux_CTD"/>
</dbReference>
<evidence type="ECO:0000259" key="10">
    <source>
        <dbReference type="Pfam" id="PF16916"/>
    </source>
</evidence>
<feature type="domain" description="Cation efflux protein cytoplasmic" evidence="10">
    <location>
        <begin position="275"/>
        <end position="349"/>
    </location>
</feature>
<evidence type="ECO:0000256" key="2">
    <source>
        <dbReference type="ARBA" id="ARBA00008873"/>
    </source>
</evidence>
<gene>
    <name evidence="11" type="ORF">MAR_005437</name>
</gene>
<dbReference type="InterPro" id="IPR036837">
    <property type="entry name" value="Cation_efflux_CTD_sf"/>
</dbReference>
<comment type="subcellular location">
    <subcellularLocation>
        <location evidence="1">Membrane</location>
        <topology evidence="1">Multi-pass membrane protein</topology>
    </subcellularLocation>
</comment>
<keyword evidence="3" id="KW-0813">Transport</keyword>
<dbReference type="PANTHER" id="PTHR43840">
    <property type="entry name" value="MITOCHONDRIAL METAL TRANSPORTER 1-RELATED"/>
    <property type="match status" value="1"/>
</dbReference>
<evidence type="ECO:0000256" key="6">
    <source>
        <dbReference type="ARBA" id="ARBA00023136"/>
    </source>
</evidence>
<dbReference type="Gene3D" id="3.30.70.1350">
    <property type="entry name" value="Cation efflux protein, cytoplasmic domain"/>
    <property type="match status" value="1"/>
</dbReference>
<dbReference type="Pfam" id="PF01545">
    <property type="entry name" value="Cation_efflux"/>
    <property type="match status" value="1"/>
</dbReference>
<dbReference type="NCBIfam" id="TIGR01297">
    <property type="entry name" value="CDF"/>
    <property type="match status" value="1"/>
</dbReference>
<dbReference type="SUPFAM" id="SSF161111">
    <property type="entry name" value="Cation efflux protein transmembrane domain-like"/>
    <property type="match status" value="1"/>
</dbReference>
<dbReference type="InterPro" id="IPR002524">
    <property type="entry name" value="Cation_efflux"/>
</dbReference>
<dbReference type="PANTHER" id="PTHR43840:SF13">
    <property type="entry name" value="CATION EFFLUX PROTEIN CYTOPLASMIC DOMAIN-CONTAINING PROTEIN"/>
    <property type="match status" value="1"/>
</dbReference>
<dbReference type="SUPFAM" id="SSF160240">
    <property type="entry name" value="Cation efflux protein cytoplasmic domain-like"/>
    <property type="match status" value="1"/>
</dbReference>
<comment type="similarity">
    <text evidence="2">Belongs to the cation diffusion facilitator (CDF) transporter (TC 2.A.4) family. SLC30A subfamily.</text>
</comment>
<accession>A0ABY7F173</accession>
<proteinExistence type="inferred from homology"/>
<feature type="transmembrane region" description="Helical" evidence="8">
    <location>
        <begin position="64"/>
        <end position="86"/>
    </location>
</feature>
<feature type="transmembrane region" description="Helical" evidence="8">
    <location>
        <begin position="92"/>
        <end position="112"/>
    </location>
</feature>
<dbReference type="InterPro" id="IPR058533">
    <property type="entry name" value="Cation_efflux_TM"/>
</dbReference>
<evidence type="ECO:0000313" key="12">
    <source>
        <dbReference type="Proteomes" id="UP001164746"/>
    </source>
</evidence>
<name>A0ABY7F173_MYAAR</name>
<dbReference type="EMBL" id="CP111020">
    <property type="protein sequence ID" value="WAR15332.1"/>
    <property type="molecule type" value="Genomic_DNA"/>
</dbReference>
<evidence type="ECO:0000313" key="11">
    <source>
        <dbReference type="EMBL" id="WAR15332.1"/>
    </source>
</evidence>
<feature type="region of interest" description="Disordered" evidence="7">
    <location>
        <begin position="1"/>
        <end position="22"/>
    </location>
</feature>
<dbReference type="InterPro" id="IPR027469">
    <property type="entry name" value="Cation_efflux_TMD_sf"/>
</dbReference>
<protein>
    <submittedName>
        <fullName evidence="11">MTP5-like protein</fullName>
    </submittedName>
</protein>
<keyword evidence="12" id="KW-1185">Reference proteome</keyword>
<dbReference type="Gene3D" id="1.20.1510.10">
    <property type="entry name" value="Cation efflux protein transmembrane domain"/>
    <property type="match status" value="1"/>
</dbReference>
<feature type="compositionally biased region" description="Polar residues" evidence="7">
    <location>
        <begin position="1"/>
        <end position="10"/>
    </location>
</feature>
<dbReference type="Pfam" id="PF16916">
    <property type="entry name" value="ZT_dimer"/>
    <property type="match status" value="1"/>
</dbReference>
<evidence type="ECO:0000256" key="4">
    <source>
        <dbReference type="ARBA" id="ARBA00022692"/>
    </source>
</evidence>
<feature type="transmembrane region" description="Helical" evidence="8">
    <location>
        <begin position="133"/>
        <end position="151"/>
    </location>
</feature>
<sequence>MSLEQFTSKRCGSKRKSNKMSKGMRSFYKSQDDLINEFEEIRLDVDDAMENAETIKKLRKKASIYAKSTFFVNLVLLAIKVVAVVLSGSISLISSLVDSAVDLISGVVIWVTTRAVKNTDRYVYPQGRTKLEPMSIVILSVIMSVASLQIIKESFTKIVGLSDNSSDPPIMDWTTIGIASATVVVKLILFILCRRVPHPTVQALALDHRNDVLSNFAAIVFGYIGSQEMQGQVSLYGLVYLDPTGAIVISIYIIANWCITGWDQIKLLVGHTATGEFISKVTWICMDHHKKVQKVDTVKAFHFGNNFLVEADIVLPPEMTLREAHDIAEPLQQKLERLPEVERAFVHVDYEYTHHPASEHKITGTSN</sequence>
<keyword evidence="6 8" id="KW-0472">Membrane</keyword>
<keyword evidence="5 8" id="KW-1133">Transmembrane helix</keyword>
<evidence type="ECO:0000256" key="8">
    <source>
        <dbReference type="SAM" id="Phobius"/>
    </source>
</evidence>
<evidence type="ECO:0000256" key="7">
    <source>
        <dbReference type="SAM" id="MobiDB-lite"/>
    </source>
</evidence>
<evidence type="ECO:0000256" key="3">
    <source>
        <dbReference type="ARBA" id="ARBA00022448"/>
    </source>
</evidence>
<dbReference type="Proteomes" id="UP001164746">
    <property type="component" value="Chromosome 9"/>
</dbReference>
<dbReference type="InterPro" id="IPR050291">
    <property type="entry name" value="CDF_Transporter"/>
</dbReference>
<reference evidence="11" key="1">
    <citation type="submission" date="2022-11" db="EMBL/GenBank/DDBJ databases">
        <title>Centuries of genome instability and evolution in soft-shell clam transmissible cancer (bioRxiv).</title>
        <authorList>
            <person name="Hart S.F.M."/>
            <person name="Yonemitsu M.A."/>
            <person name="Giersch R.M."/>
            <person name="Beal B.F."/>
            <person name="Arriagada G."/>
            <person name="Davis B.W."/>
            <person name="Ostrander E.A."/>
            <person name="Goff S.P."/>
            <person name="Metzger M.J."/>
        </authorList>
    </citation>
    <scope>NUCLEOTIDE SEQUENCE</scope>
    <source>
        <strain evidence="11">MELC-2E11</strain>
        <tissue evidence="11">Siphon/mantle</tissue>
    </source>
</reference>
<evidence type="ECO:0000259" key="9">
    <source>
        <dbReference type="Pfam" id="PF01545"/>
    </source>
</evidence>